<evidence type="ECO:0000313" key="7">
    <source>
        <dbReference type="EMBL" id="NLW33887.1"/>
    </source>
</evidence>
<evidence type="ECO:0000256" key="6">
    <source>
        <dbReference type="SAM" id="Coils"/>
    </source>
</evidence>
<dbReference type="InterPro" id="IPR013656">
    <property type="entry name" value="PAS_4"/>
</dbReference>
<evidence type="ECO:0000256" key="1">
    <source>
        <dbReference type="ARBA" id="ARBA00000085"/>
    </source>
</evidence>
<accession>A0A351U7W0</accession>
<dbReference type="CDD" id="cd00082">
    <property type="entry name" value="HisKA"/>
    <property type="match status" value="1"/>
</dbReference>
<dbReference type="CDD" id="cd00130">
    <property type="entry name" value="PAS"/>
    <property type="match status" value="3"/>
</dbReference>
<dbReference type="InterPro" id="IPR005467">
    <property type="entry name" value="His_kinase_dom"/>
</dbReference>
<dbReference type="SUPFAM" id="SSF55874">
    <property type="entry name" value="ATPase domain of HSP90 chaperone/DNA topoisomerase II/histidine kinase"/>
    <property type="match status" value="1"/>
</dbReference>
<dbReference type="EMBL" id="JAAYEE010000005">
    <property type="protein sequence ID" value="NLW33887.1"/>
    <property type="molecule type" value="Genomic_DNA"/>
</dbReference>
<dbReference type="Pfam" id="PF08448">
    <property type="entry name" value="PAS_4"/>
    <property type="match status" value="2"/>
</dbReference>
<dbReference type="PROSITE" id="PS50113">
    <property type="entry name" value="PAC"/>
    <property type="match status" value="3"/>
</dbReference>
<dbReference type="InterPro" id="IPR036890">
    <property type="entry name" value="HATPase_C_sf"/>
</dbReference>
<dbReference type="Gene3D" id="1.10.287.130">
    <property type="match status" value="1"/>
</dbReference>
<evidence type="ECO:0000313" key="8">
    <source>
        <dbReference type="Proteomes" id="UP000777265"/>
    </source>
</evidence>
<proteinExistence type="predicted"/>
<dbReference type="InterPro" id="IPR003594">
    <property type="entry name" value="HATPase_dom"/>
</dbReference>
<dbReference type="PROSITE" id="PS50109">
    <property type="entry name" value="HIS_KIN"/>
    <property type="match status" value="1"/>
</dbReference>
<dbReference type="SMART" id="SM00388">
    <property type="entry name" value="HisKA"/>
    <property type="match status" value="1"/>
</dbReference>
<dbReference type="AlphaFoldDB" id="A0A351U7W0"/>
<keyword evidence="6" id="KW-0175">Coiled coil</keyword>
<keyword evidence="5" id="KW-0418">Kinase</keyword>
<comment type="catalytic activity">
    <reaction evidence="1">
        <text>ATP + protein L-histidine = ADP + protein N-phospho-L-histidine.</text>
        <dbReference type="EC" id="2.7.13.3"/>
    </reaction>
</comment>
<organism evidence="7 8">
    <name type="scientific">Syntrophorhabdus aromaticivorans</name>
    <dbReference type="NCBI Taxonomy" id="328301"/>
    <lineage>
        <taxon>Bacteria</taxon>
        <taxon>Pseudomonadati</taxon>
        <taxon>Thermodesulfobacteriota</taxon>
        <taxon>Syntrophorhabdia</taxon>
        <taxon>Syntrophorhabdales</taxon>
        <taxon>Syntrophorhabdaceae</taxon>
        <taxon>Syntrophorhabdus</taxon>
    </lineage>
</organism>
<dbReference type="Gene3D" id="3.30.450.20">
    <property type="entry name" value="PAS domain"/>
    <property type="match status" value="3"/>
</dbReference>
<dbReference type="FunFam" id="3.30.450.20:FF:000155">
    <property type="entry name" value="Sensor histidine kinase TodS"/>
    <property type="match status" value="1"/>
</dbReference>
<dbReference type="Proteomes" id="UP000777265">
    <property type="component" value="Unassembled WGS sequence"/>
</dbReference>
<dbReference type="InterPro" id="IPR035965">
    <property type="entry name" value="PAS-like_dom_sf"/>
</dbReference>
<dbReference type="InterPro" id="IPR052162">
    <property type="entry name" value="Sensor_kinase/Photoreceptor"/>
</dbReference>
<comment type="caution">
    <text evidence="7">The sequence shown here is derived from an EMBL/GenBank/DDBJ whole genome shotgun (WGS) entry which is preliminary data.</text>
</comment>
<dbReference type="InterPro" id="IPR013655">
    <property type="entry name" value="PAS_fold_3"/>
</dbReference>
<dbReference type="Gene3D" id="3.30.565.10">
    <property type="entry name" value="Histidine kinase-like ATPase, C-terminal domain"/>
    <property type="match status" value="1"/>
</dbReference>
<evidence type="ECO:0000256" key="3">
    <source>
        <dbReference type="ARBA" id="ARBA00022553"/>
    </source>
</evidence>
<dbReference type="SUPFAM" id="SSF55785">
    <property type="entry name" value="PYP-like sensor domain (PAS domain)"/>
    <property type="match status" value="3"/>
</dbReference>
<dbReference type="Pfam" id="PF08447">
    <property type="entry name" value="PAS_3"/>
    <property type="match status" value="1"/>
</dbReference>
<evidence type="ECO:0000256" key="5">
    <source>
        <dbReference type="ARBA" id="ARBA00022777"/>
    </source>
</evidence>
<gene>
    <name evidence="7" type="ORF">GXY80_00195</name>
</gene>
<reference evidence="7" key="1">
    <citation type="journal article" date="2020" name="Biotechnol. Biofuels">
        <title>New insights from the biogas microbiome by comprehensive genome-resolved metagenomics of nearly 1600 species originating from multiple anaerobic digesters.</title>
        <authorList>
            <person name="Campanaro S."/>
            <person name="Treu L."/>
            <person name="Rodriguez-R L.M."/>
            <person name="Kovalovszki A."/>
            <person name="Ziels R.M."/>
            <person name="Maus I."/>
            <person name="Zhu X."/>
            <person name="Kougias P.G."/>
            <person name="Basile A."/>
            <person name="Luo G."/>
            <person name="Schluter A."/>
            <person name="Konstantinidis K.T."/>
            <person name="Angelidaki I."/>
        </authorList>
    </citation>
    <scope>NUCLEOTIDE SEQUENCE</scope>
    <source>
        <strain evidence="7">AS06rmzACSIP_7</strain>
    </source>
</reference>
<evidence type="ECO:0000256" key="4">
    <source>
        <dbReference type="ARBA" id="ARBA00022679"/>
    </source>
</evidence>
<dbReference type="PROSITE" id="PS50112">
    <property type="entry name" value="PAS"/>
    <property type="match status" value="3"/>
</dbReference>
<dbReference type="InterPro" id="IPR000700">
    <property type="entry name" value="PAS-assoc_C"/>
</dbReference>
<keyword evidence="4" id="KW-0808">Transferase</keyword>
<dbReference type="SMART" id="SM00086">
    <property type="entry name" value="PAC"/>
    <property type="match status" value="3"/>
</dbReference>
<dbReference type="InterPro" id="IPR000014">
    <property type="entry name" value="PAS"/>
</dbReference>
<dbReference type="STRING" id="909663.GCA_000512235_02482"/>
<dbReference type="NCBIfam" id="TIGR00229">
    <property type="entry name" value="sensory_box"/>
    <property type="match status" value="2"/>
</dbReference>
<dbReference type="SMART" id="SM00091">
    <property type="entry name" value="PAS"/>
    <property type="match status" value="3"/>
</dbReference>
<name>A0A351U7W0_9BACT</name>
<feature type="coiled-coil region" evidence="6">
    <location>
        <begin position="7"/>
        <end position="37"/>
    </location>
</feature>
<dbReference type="Pfam" id="PF00512">
    <property type="entry name" value="HisKA"/>
    <property type="match status" value="1"/>
</dbReference>
<dbReference type="InterPro" id="IPR003661">
    <property type="entry name" value="HisK_dim/P_dom"/>
</dbReference>
<dbReference type="EC" id="2.7.13.3" evidence="2"/>
<sequence length="636" mass="72275">MSIKPTYKDLERRVRELEKERADRMRAEEALKENERKCRAIFDQTYQFIGLLTPQGILIEVNRTALKFIGVNASDVLGKPFWETPWWIHSTELQQRLRDAVKEAAEGRFVRFEATHPGADGTLRSIDFSLKPVEDETGKVVLLIPEGRDITDRKLSEEALRQSENTARALLDAPTDSAMLLDPEGNVLAINKVAAEKLDKTVSELVGRSIFDFMSRDVNESRRERFAMAARSRLPVRFEDQTGGRFYDNNLYPILDTVGRVIQVAVYGRDITDYRLAVASLQQRTDDLAESEEKYRTLVENVPVVVYRMNTNGVILFVNQIVHDLFGYSPDEIMQSPSLWHERVYEADRLYVEELRTSCFREGKEFVAEYRVKHKSGHIVYVTDHAIPVRLANGPVRSVDGFIMDITGRVKLQEKLVRAEEIKTISEVSARLAHEIRNPLVSVGGFARRVLATMSPHDPNKSRIDIIIKEVSRMEAILRMILSYIQPLELNLSLTDLNCLVEAVVESVNSEVEQRKVTVSLNLTPDLPLLAIDRAQMGHAVEILLKNALRQLPEGATLSVATSTKNGMFTLDIRYPVEAMSPDDVEHFFYPFKWTRTTQEIVDLPLSKILVDKHGGAIDVILTKSNELTIHVILPL</sequence>
<dbReference type="Pfam" id="PF02518">
    <property type="entry name" value="HATPase_c"/>
    <property type="match status" value="1"/>
</dbReference>
<keyword evidence="3" id="KW-0597">Phosphoprotein</keyword>
<reference evidence="7" key="2">
    <citation type="submission" date="2020-01" db="EMBL/GenBank/DDBJ databases">
        <authorList>
            <person name="Campanaro S."/>
        </authorList>
    </citation>
    <scope>NUCLEOTIDE SEQUENCE</scope>
    <source>
        <strain evidence="7">AS06rmzACSIP_7</strain>
    </source>
</reference>
<protein>
    <recommendedName>
        <fullName evidence="2">histidine kinase</fullName>
        <ecNumber evidence="2">2.7.13.3</ecNumber>
    </recommendedName>
</protein>
<dbReference type="InterPro" id="IPR001610">
    <property type="entry name" value="PAC"/>
</dbReference>
<evidence type="ECO:0000256" key="2">
    <source>
        <dbReference type="ARBA" id="ARBA00012438"/>
    </source>
</evidence>
<dbReference type="PANTHER" id="PTHR43304:SF1">
    <property type="entry name" value="PAC DOMAIN-CONTAINING PROTEIN"/>
    <property type="match status" value="1"/>
</dbReference>
<dbReference type="GO" id="GO:0000155">
    <property type="term" value="F:phosphorelay sensor kinase activity"/>
    <property type="evidence" value="ECO:0007669"/>
    <property type="project" value="InterPro"/>
</dbReference>
<dbReference type="InterPro" id="IPR036097">
    <property type="entry name" value="HisK_dim/P_sf"/>
</dbReference>
<dbReference type="SUPFAM" id="SSF47384">
    <property type="entry name" value="Homodimeric domain of signal transducing histidine kinase"/>
    <property type="match status" value="1"/>
</dbReference>
<dbReference type="PANTHER" id="PTHR43304">
    <property type="entry name" value="PHYTOCHROME-LIKE PROTEIN CPH1"/>
    <property type="match status" value="1"/>
</dbReference>